<evidence type="ECO:0000313" key="4">
    <source>
        <dbReference type="Proteomes" id="UP000219452"/>
    </source>
</evidence>
<feature type="transmembrane region" description="Helical" evidence="2">
    <location>
        <begin position="53"/>
        <end position="74"/>
    </location>
</feature>
<proteinExistence type="predicted"/>
<sequence>MSELTDDQLDGLFRKSAEEFDPPFDPSAWQDMKSRLDEHDGTVPGKTPLWKSIIRWGTVISLLLLLMFGSYYTYNSVTNGRDSSSVVAVVLPPIDTNAPLTAPIPPTRQPSAKGKISEIDSVQANARSTSVSGPSVEKDAQPVAPETAKTPTASVEANATKEEKPAYEVSARRTEADRIEATPNRAMPSERIPVTTVGEKLGKQRTAKPMTESVFKVKRTKSERVNNGVRATIDNVNYPKMSLGVSSVTKRSSERNRRSVSVSLTNTTEAINQPNEVQAEAAGLSVINELAIRPANWPKALPFIGRDLVVASPPAPAEPSVVPTPPVERGFSVRLAVAPDLSSVGLKNFTRPGTNVGLLLEYRLASRWSVQAGLIQSTKIYQALGSEYRAPQGTWNNGGTIVKPLSIDGQCNMFDIPINIRYDVLLRPRMSGLAPSRWFVSGGVTSYYIKKEDYVYTYPPHTYNVRKEASYSTGGYGFSQLNLSVGYERTLTKRLSWQVEPFIKMPLKGVGFFKIDLLSTGTFFSIRYKL</sequence>
<keyword evidence="2" id="KW-1133">Transmembrane helix</keyword>
<gene>
    <name evidence="3" type="ORF">SAMN06269250_4697</name>
</gene>
<accession>A0A286GHK1</accession>
<keyword evidence="2" id="KW-0812">Transmembrane</keyword>
<dbReference type="Proteomes" id="UP000219452">
    <property type="component" value="Unassembled WGS sequence"/>
</dbReference>
<evidence type="ECO:0000313" key="3">
    <source>
        <dbReference type="EMBL" id="SOD94962.1"/>
    </source>
</evidence>
<name>A0A286GHK1_9BACT</name>
<keyword evidence="2" id="KW-0472">Membrane</keyword>
<dbReference type="EMBL" id="OCNH01000004">
    <property type="protein sequence ID" value="SOD94962.1"/>
    <property type="molecule type" value="Genomic_DNA"/>
</dbReference>
<protein>
    <recommendedName>
        <fullName evidence="5">Outer membrane protein beta-barrel domain-containing protein</fullName>
    </recommendedName>
</protein>
<keyword evidence="4" id="KW-1185">Reference proteome</keyword>
<dbReference type="RefSeq" id="WP_097128927.1">
    <property type="nucleotide sequence ID" value="NZ_OCNH01000004.1"/>
</dbReference>
<feature type="compositionally biased region" description="Basic and acidic residues" evidence="1">
    <location>
        <begin position="159"/>
        <end position="174"/>
    </location>
</feature>
<dbReference type="OrthoDB" id="1523584at2"/>
<organism evidence="3 4">
    <name type="scientific">Spirosoma fluviale</name>
    <dbReference type="NCBI Taxonomy" id="1597977"/>
    <lineage>
        <taxon>Bacteria</taxon>
        <taxon>Pseudomonadati</taxon>
        <taxon>Bacteroidota</taxon>
        <taxon>Cytophagia</taxon>
        <taxon>Cytophagales</taxon>
        <taxon>Cytophagaceae</taxon>
        <taxon>Spirosoma</taxon>
    </lineage>
</organism>
<evidence type="ECO:0008006" key="5">
    <source>
        <dbReference type="Google" id="ProtNLM"/>
    </source>
</evidence>
<feature type="region of interest" description="Disordered" evidence="1">
    <location>
        <begin position="126"/>
        <end position="174"/>
    </location>
</feature>
<dbReference type="AlphaFoldDB" id="A0A286GHK1"/>
<evidence type="ECO:0000256" key="1">
    <source>
        <dbReference type="SAM" id="MobiDB-lite"/>
    </source>
</evidence>
<feature type="region of interest" description="Disordered" evidence="1">
    <location>
        <begin position="1"/>
        <end position="26"/>
    </location>
</feature>
<evidence type="ECO:0000256" key="2">
    <source>
        <dbReference type="SAM" id="Phobius"/>
    </source>
</evidence>
<reference evidence="4" key="1">
    <citation type="submission" date="2017-09" db="EMBL/GenBank/DDBJ databases">
        <authorList>
            <person name="Varghese N."/>
            <person name="Submissions S."/>
        </authorList>
    </citation>
    <scope>NUCLEOTIDE SEQUENCE [LARGE SCALE GENOMIC DNA]</scope>
    <source>
        <strain evidence="4">DSM 29961</strain>
    </source>
</reference>